<sequence>MCFHHIYIYNYLHLKIHYPSFVRLIQQKIVTLFFSKYRFDSSKGEVASSAVNDNAPKAVLDVVVFDPILNVLTDSSRLLPLAER</sequence>
<accession>A0A1I7WEN0</accession>
<dbReference type="WBParaSite" id="Hba_03370">
    <property type="protein sequence ID" value="Hba_03370"/>
    <property type="gene ID" value="Hba_03370"/>
</dbReference>
<protein>
    <submittedName>
        <fullName evidence="2">Uncharacterized protein</fullName>
    </submittedName>
</protein>
<dbReference type="Proteomes" id="UP000095283">
    <property type="component" value="Unplaced"/>
</dbReference>
<proteinExistence type="predicted"/>
<reference evidence="2" key="1">
    <citation type="submission" date="2016-11" db="UniProtKB">
        <authorList>
            <consortium name="WormBaseParasite"/>
        </authorList>
    </citation>
    <scope>IDENTIFICATION</scope>
</reference>
<evidence type="ECO:0000313" key="2">
    <source>
        <dbReference type="WBParaSite" id="Hba_03370"/>
    </source>
</evidence>
<evidence type="ECO:0000313" key="1">
    <source>
        <dbReference type="Proteomes" id="UP000095283"/>
    </source>
</evidence>
<keyword evidence="1" id="KW-1185">Reference proteome</keyword>
<name>A0A1I7WEN0_HETBA</name>
<organism evidence="1 2">
    <name type="scientific">Heterorhabditis bacteriophora</name>
    <name type="common">Entomopathogenic nematode worm</name>
    <dbReference type="NCBI Taxonomy" id="37862"/>
    <lineage>
        <taxon>Eukaryota</taxon>
        <taxon>Metazoa</taxon>
        <taxon>Ecdysozoa</taxon>
        <taxon>Nematoda</taxon>
        <taxon>Chromadorea</taxon>
        <taxon>Rhabditida</taxon>
        <taxon>Rhabditina</taxon>
        <taxon>Rhabditomorpha</taxon>
        <taxon>Strongyloidea</taxon>
        <taxon>Heterorhabditidae</taxon>
        <taxon>Heterorhabditis</taxon>
    </lineage>
</organism>
<dbReference type="AlphaFoldDB" id="A0A1I7WEN0"/>